<feature type="chain" id="PRO_5041258048" description="Secreted protein" evidence="1">
    <location>
        <begin position="20"/>
        <end position="77"/>
    </location>
</feature>
<dbReference type="AlphaFoldDB" id="A0AA39XL99"/>
<proteinExistence type="predicted"/>
<keyword evidence="1" id="KW-0732">Signal</keyword>
<dbReference type="EMBL" id="JAULSR010000001">
    <property type="protein sequence ID" value="KAK0636104.1"/>
    <property type="molecule type" value="Genomic_DNA"/>
</dbReference>
<accession>A0AA39XL99</accession>
<name>A0AA39XL99_9PEZI</name>
<evidence type="ECO:0000256" key="1">
    <source>
        <dbReference type="SAM" id="SignalP"/>
    </source>
</evidence>
<comment type="caution">
    <text evidence="2">The sequence shown here is derived from an EMBL/GenBank/DDBJ whole genome shotgun (WGS) entry which is preliminary data.</text>
</comment>
<keyword evidence="3" id="KW-1185">Reference proteome</keyword>
<protein>
    <recommendedName>
        <fullName evidence="4">Secreted protein</fullName>
    </recommendedName>
</protein>
<dbReference type="Proteomes" id="UP001174934">
    <property type="component" value="Unassembled WGS sequence"/>
</dbReference>
<evidence type="ECO:0000313" key="2">
    <source>
        <dbReference type="EMBL" id="KAK0636104.1"/>
    </source>
</evidence>
<gene>
    <name evidence="2" type="ORF">B0T17DRAFT_518109</name>
</gene>
<reference evidence="2" key="1">
    <citation type="submission" date="2023-06" db="EMBL/GenBank/DDBJ databases">
        <title>Genome-scale phylogeny and comparative genomics of the fungal order Sordariales.</title>
        <authorList>
            <consortium name="Lawrence Berkeley National Laboratory"/>
            <person name="Hensen N."/>
            <person name="Bonometti L."/>
            <person name="Westerberg I."/>
            <person name="Brannstrom I.O."/>
            <person name="Guillou S."/>
            <person name="Cros-Aarteil S."/>
            <person name="Calhoun S."/>
            <person name="Haridas S."/>
            <person name="Kuo A."/>
            <person name="Mondo S."/>
            <person name="Pangilinan J."/>
            <person name="Riley R."/>
            <person name="LaButti K."/>
            <person name="Andreopoulos B."/>
            <person name="Lipzen A."/>
            <person name="Chen C."/>
            <person name="Yanf M."/>
            <person name="Daum C."/>
            <person name="Ng V."/>
            <person name="Clum A."/>
            <person name="Steindorff A."/>
            <person name="Ohm R."/>
            <person name="Martin F."/>
            <person name="Silar P."/>
            <person name="Natvig D."/>
            <person name="Lalanne C."/>
            <person name="Gautier V."/>
            <person name="Ament-velasquez S.L."/>
            <person name="Kruys A."/>
            <person name="Hutchinson M.I."/>
            <person name="Powell A.J."/>
            <person name="Barry K."/>
            <person name="Miller A.N."/>
            <person name="Grigoriev I.V."/>
            <person name="Debuchy R."/>
            <person name="Gladieux P."/>
            <person name="Thoren M.H."/>
            <person name="Johannesson H."/>
        </authorList>
    </citation>
    <scope>NUCLEOTIDE SEQUENCE</scope>
    <source>
        <strain evidence="2">SMH3391-2</strain>
    </source>
</reference>
<feature type="signal peptide" evidence="1">
    <location>
        <begin position="1"/>
        <end position="19"/>
    </location>
</feature>
<feature type="non-terminal residue" evidence="2">
    <location>
        <position position="77"/>
    </location>
</feature>
<evidence type="ECO:0008006" key="4">
    <source>
        <dbReference type="Google" id="ProtNLM"/>
    </source>
</evidence>
<organism evidence="2 3">
    <name type="scientific">Bombardia bombarda</name>
    <dbReference type="NCBI Taxonomy" id="252184"/>
    <lineage>
        <taxon>Eukaryota</taxon>
        <taxon>Fungi</taxon>
        <taxon>Dikarya</taxon>
        <taxon>Ascomycota</taxon>
        <taxon>Pezizomycotina</taxon>
        <taxon>Sordariomycetes</taxon>
        <taxon>Sordariomycetidae</taxon>
        <taxon>Sordariales</taxon>
        <taxon>Lasiosphaeriaceae</taxon>
        <taxon>Bombardia</taxon>
    </lineage>
</organism>
<evidence type="ECO:0000313" key="3">
    <source>
        <dbReference type="Proteomes" id="UP001174934"/>
    </source>
</evidence>
<sequence>MHRKNTACISCNLVLTGLALKPSMDVPYMVALGQGMVVMKSTVAFLHSRVQETHCRGRVLSRILLNMSFAAQPQQQL</sequence>